<dbReference type="InterPro" id="IPR013099">
    <property type="entry name" value="K_chnl_dom"/>
</dbReference>
<name>A0A0V0R030_PSEPJ</name>
<gene>
    <name evidence="4" type="ORF">PPERSA_10282</name>
</gene>
<dbReference type="GO" id="GO:0005249">
    <property type="term" value="F:voltage-gated potassium channel activity"/>
    <property type="evidence" value="ECO:0007669"/>
    <property type="project" value="TreeGrafter"/>
</dbReference>
<dbReference type="Pfam" id="PF00027">
    <property type="entry name" value="cNMP_binding"/>
    <property type="match status" value="1"/>
</dbReference>
<dbReference type="InterPro" id="IPR051413">
    <property type="entry name" value="K/Na_HCN_channel"/>
</dbReference>
<keyword evidence="2" id="KW-0472">Membrane</keyword>
<dbReference type="OrthoDB" id="415460at2759"/>
<comment type="caution">
    <text evidence="4">The sequence shown here is derived from an EMBL/GenBank/DDBJ whole genome shotgun (WGS) entry which is preliminary data.</text>
</comment>
<feature type="region of interest" description="Disordered" evidence="1">
    <location>
        <begin position="857"/>
        <end position="879"/>
    </location>
</feature>
<dbReference type="InterPro" id="IPR014710">
    <property type="entry name" value="RmlC-like_jellyroll"/>
</dbReference>
<dbReference type="OMA" id="WYLAYEL"/>
<keyword evidence="2" id="KW-0812">Transmembrane</keyword>
<dbReference type="EMBL" id="LDAU01000078">
    <property type="protein sequence ID" value="KRX07894.1"/>
    <property type="molecule type" value="Genomic_DNA"/>
</dbReference>
<feature type="transmembrane region" description="Helical" evidence="2">
    <location>
        <begin position="7"/>
        <end position="29"/>
    </location>
</feature>
<protein>
    <submittedName>
        <fullName evidence="4">Cyclic nucleotide-binding protein</fullName>
    </submittedName>
</protein>
<feature type="domain" description="Cyclic nucleotide-binding" evidence="3">
    <location>
        <begin position="186"/>
        <end position="294"/>
    </location>
</feature>
<sequence length="1085" mass="127667">MAGVKLIYVILITSHIFSIIWLAIGKYQYDRQLEPNWYLAYELNKKEWISGYLISYYFNMVTMVTVGYGDIGPQSEIEMLLCIATMFISCAVFAYALNQIDYIFRELYMFESQIRENMAIINNYMLQKNISKNLQFQIRQYLDYVWREQEKDQILDNNILMQLSDILQEKLLLEANKIVLIDSPVFKNNFSETIIQKTVPLIREQKCTPQENILIDNSRDNCSIYFIEKGEVEVYLKPRNELNIEKNQNLQILKKGDHFGTISFFTGQPQQFSIRSIQFSSLLMIKRQDFIKLIQEYQEDYQKFCFIRDLITINSDFRKIHQKCYSCQSDYHQIDQCPFLHLNVNRNLLMRKIAYNIIQERENKIRLYKKQFNLGQLQLINEKMIQFHEKENKALDEYEHDNNLKLDEQNELVFSDLSFSEQDEYQYTQNNNEQNKNIIISSNTSSSSQSKNSINTIQEEDEQNNSSIDTENSSSSKNSKNQVIQEKNKKSYLSQKKIMNQTQSNEIEASSGGSLGISQRISQEYIQKNKNNEFDEDDFSKSETSFSLQQSIMIDNKQIQQYSLKIRIWQELERQRKLNNVCSKSQNTLQVIKDDEQSICSNDSLTITSFSKNIKSYFYLNDEFNFSDERKLNNNKNCLDYDGSKFKNSIFSSEEQRKNLKKISYEIDKMEKSQDNQISCFDKHQYPKIKQNFQGFNMDDDLIFSDNKQEIPQVKITNYDENKKLYESKNQLPQQNYIQQNSQVQIEKQINSNLTKECLDKLPKNKYRYHNNVNSKNSVRKIKKKEDAFGDFPKEDEDEILSRKQTNNQESQEAYSPQKMVQSKKRNSQSRISSLKKQQDLNQFLSTAIKHVKMQTQNLNSSSDKENDKQNLNNSNLLGFSKQVRQSNISNKMNMSRSFAAAMNRSILKKTLNSPHLGPFNKSTIMNNKNAMSQSRMRMHSQLYFDGATNKYKFPINHRKQINSNQANNNDKNNESDLSLIELENVNNKSEKISQMVKNTPAFMLKPRRSLKSQKFPDQINKIFFQNINSLPKINIESNKNSNDDITVSQYSQQFSLIQSPNNRIDQSLISKEQDSKQSNRPLLN</sequence>
<evidence type="ECO:0000256" key="1">
    <source>
        <dbReference type="SAM" id="MobiDB-lite"/>
    </source>
</evidence>
<dbReference type="Gene3D" id="1.10.287.630">
    <property type="entry name" value="Helix hairpin bin"/>
    <property type="match status" value="1"/>
</dbReference>
<feature type="transmembrane region" description="Helical" evidence="2">
    <location>
        <begin position="49"/>
        <end position="68"/>
    </location>
</feature>
<accession>A0A0V0R030</accession>
<dbReference type="SMART" id="SM00100">
    <property type="entry name" value="cNMP"/>
    <property type="match status" value="1"/>
</dbReference>
<dbReference type="GO" id="GO:0003254">
    <property type="term" value="P:regulation of membrane depolarization"/>
    <property type="evidence" value="ECO:0007669"/>
    <property type="project" value="TreeGrafter"/>
</dbReference>
<dbReference type="Gene3D" id="1.10.287.70">
    <property type="match status" value="1"/>
</dbReference>
<evidence type="ECO:0000256" key="2">
    <source>
        <dbReference type="SAM" id="Phobius"/>
    </source>
</evidence>
<dbReference type="SUPFAM" id="SSF81324">
    <property type="entry name" value="Voltage-gated potassium channels"/>
    <property type="match status" value="1"/>
</dbReference>
<feature type="transmembrane region" description="Helical" evidence="2">
    <location>
        <begin position="80"/>
        <end position="97"/>
    </location>
</feature>
<feature type="compositionally biased region" description="Polar residues" evidence="1">
    <location>
        <begin position="803"/>
        <end position="821"/>
    </location>
</feature>
<feature type="region of interest" description="Disordered" evidence="1">
    <location>
        <begin position="441"/>
        <end position="494"/>
    </location>
</feature>
<feature type="compositionally biased region" description="Low complexity" evidence="1">
    <location>
        <begin position="464"/>
        <end position="481"/>
    </location>
</feature>
<reference evidence="4 5" key="1">
    <citation type="journal article" date="2015" name="Sci. Rep.">
        <title>Genome of the facultative scuticociliatosis pathogen Pseudocohnilembus persalinus provides insight into its virulence through horizontal gene transfer.</title>
        <authorList>
            <person name="Xiong J."/>
            <person name="Wang G."/>
            <person name="Cheng J."/>
            <person name="Tian M."/>
            <person name="Pan X."/>
            <person name="Warren A."/>
            <person name="Jiang C."/>
            <person name="Yuan D."/>
            <person name="Miao W."/>
        </authorList>
    </citation>
    <scope>NUCLEOTIDE SEQUENCE [LARGE SCALE GENOMIC DNA]</scope>
    <source>
        <strain evidence="4">36N120E</strain>
    </source>
</reference>
<dbReference type="CDD" id="cd00038">
    <property type="entry name" value="CAP_ED"/>
    <property type="match status" value="1"/>
</dbReference>
<dbReference type="InterPro" id="IPR018490">
    <property type="entry name" value="cNMP-bd_dom_sf"/>
</dbReference>
<organism evidence="4 5">
    <name type="scientific">Pseudocohnilembus persalinus</name>
    <name type="common">Ciliate</name>
    <dbReference type="NCBI Taxonomy" id="266149"/>
    <lineage>
        <taxon>Eukaryota</taxon>
        <taxon>Sar</taxon>
        <taxon>Alveolata</taxon>
        <taxon>Ciliophora</taxon>
        <taxon>Intramacronucleata</taxon>
        <taxon>Oligohymenophorea</taxon>
        <taxon>Scuticociliatia</taxon>
        <taxon>Philasterida</taxon>
        <taxon>Pseudocohnilembidae</taxon>
        <taxon>Pseudocohnilembus</taxon>
    </lineage>
</organism>
<evidence type="ECO:0000313" key="4">
    <source>
        <dbReference type="EMBL" id="KRX07894.1"/>
    </source>
</evidence>
<dbReference type="PANTHER" id="PTHR45689">
    <property type="entry name" value="I[[H]] CHANNEL, ISOFORM E"/>
    <property type="match status" value="1"/>
</dbReference>
<dbReference type="AlphaFoldDB" id="A0A0V0R030"/>
<feature type="compositionally biased region" description="Polar residues" evidence="1">
    <location>
        <begin position="870"/>
        <end position="879"/>
    </location>
</feature>
<evidence type="ECO:0000313" key="5">
    <source>
        <dbReference type="Proteomes" id="UP000054937"/>
    </source>
</evidence>
<dbReference type="PROSITE" id="PS50042">
    <property type="entry name" value="CNMP_BINDING_3"/>
    <property type="match status" value="1"/>
</dbReference>
<dbReference type="SUPFAM" id="SSF51206">
    <property type="entry name" value="cAMP-binding domain-like"/>
    <property type="match status" value="1"/>
</dbReference>
<dbReference type="PANTHER" id="PTHR45689:SF5">
    <property type="entry name" value="I[[H]] CHANNEL, ISOFORM E"/>
    <property type="match status" value="1"/>
</dbReference>
<dbReference type="InterPro" id="IPR000595">
    <property type="entry name" value="cNMP-bd_dom"/>
</dbReference>
<keyword evidence="5" id="KW-1185">Reference proteome</keyword>
<proteinExistence type="predicted"/>
<dbReference type="InParanoid" id="A0A0V0R030"/>
<dbReference type="Gene3D" id="2.60.120.10">
    <property type="entry name" value="Jelly Rolls"/>
    <property type="match status" value="1"/>
</dbReference>
<dbReference type="GO" id="GO:0035725">
    <property type="term" value="P:sodium ion transmembrane transport"/>
    <property type="evidence" value="ECO:0007669"/>
    <property type="project" value="TreeGrafter"/>
</dbReference>
<evidence type="ECO:0000259" key="3">
    <source>
        <dbReference type="PROSITE" id="PS50042"/>
    </source>
</evidence>
<keyword evidence="2" id="KW-1133">Transmembrane helix</keyword>
<dbReference type="Proteomes" id="UP000054937">
    <property type="component" value="Unassembled WGS sequence"/>
</dbReference>
<dbReference type="GO" id="GO:0098855">
    <property type="term" value="C:HCN channel complex"/>
    <property type="evidence" value="ECO:0007669"/>
    <property type="project" value="TreeGrafter"/>
</dbReference>
<feature type="region of interest" description="Disordered" evidence="1">
    <location>
        <begin position="784"/>
        <end position="837"/>
    </location>
</feature>
<dbReference type="Pfam" id="PF07885">
    <property type="entry name" value="Ion_trans_2"/>
    <property type="match status" value="1"/>
</dbReference>
<feature type="compositionally biased region" description="Low complexity" evidence="1">
    <location>
        <begin position="441"/>
        <end position="457"/>
    </location>
</feature>